<dbReference type="RefSeq" id="XP_026273303.1">
    <property type="nucleotide sequence ID" value="XM_026417518.2"/>
</dbReference>
<dbReference type="Proteomes" id="UP000504606">
    <property type="component" value="Unplaced"/>
</dbReference>
<dbReference type="AlphaFoldDB" id="A0A6J1RY92"/>
<evidence type="ECO:0000313" key="8">
    <source>
        <dbReference type="RefSeq" id="XP_026273303.1"/>
    </source>
</evidence>
<keyword evidence="4" id="KW-0804">Transcription</keyword>
<evidence type="ECO:0000256" key="4">
    <source>
        <dbReference type="ARBA" id="ARBA00023163"/>
    </source>
</evidence>
<dbReference type="InterPro" id="IPR009072">
    <property type="entry name" value="Histone-fold"/>
</dbReference>
<dbReference type="SUPFAM" id="SSF47113">
    <property type="entry name" value="Histone-fold"/>
    <property type="match status" value="1"/>
</dbReference>
<organism evidence="7 8">
    <name type="scientific">Frankliniella occidentalis</name>
    <name type="common">Western flower thrips</name>
    <name type="synonym">Euthrips occidentalis</name>
    <dbReference type="NCBI Taxonomy" id="133901"/>
    <lineage>
        <taxon>Eukaryota</taxon>
        <taxon>Metazoa</taxon>
        <taxon>Ecdysozoa</taxon>
        <taxon>Arthropoda</taxon>
        <taxon>Hexapoda</taxon>
        <taxon>Insecta</taxon>
        <taxon>Pterygota</taxon>
        <taxon>Neoptera</taxon>
        <taxon>Paraneoptera</taxon>
        <taxon>Thysanoptera</taxon>
        <taxon>Terebrantia</taxon>
        <taxon>Thripoidea</taxon>
        <taxon>Thripidae</taxon>
        <taxon>Frankliniella</taxon>
    </lineage>
</organism>
<dbReference type="Gene3D" id="1.10.20.10">
    <property type="entry name" value="Histone, subunit A"/>
    <property type="match status" value="1"/>
</dbReference>
<comment type="similarity">
    <text evidence="2">Belongs to the TAF9 family.</text>
</comment>
<gene>
    <name evidence="8" type="primary">LOC113203039</name>
</gene>
<sequence>MGSQSRNPNYPKDAQVIMSMLKDMGVQDYEQRVLNQLLEFTYRYVTCILDDSRVYATHAKKKTIDLDDVKLAVNMQLDRSFTTPPPREILLEVARLKNSQPLPVVKPSCGIRLPPDRYCLSSVNYKLRNNKKALTSAPSGPLGRLGNSTSFIQSPLGVTSAIKLQTSKGQTATLTGAKRGNMLATVARTQSITIPKPVIKFSQGAITAKAKPKIQIAQTPGTITTLQIPKSEPQDTSVGSVTSIMTGVKRPREDDDIVS</sequence>
<evidence type="ECO:0000313" key="7">
    <source>
        <dbReference type="Proteomes" id="UP000504606"/>
    </source>
</evidence>
<keyword evidence="3" id="KW-0805">Transcription regulation</keyword>
<evidence type="ECO:0000256" key="2">
    <source>
        <dbReference type="ARBA" id="ARBA00007646"/>
    </source>
</evidence>
<feature type="compositionally biased region" description="Polar residues" evidence="6">
    <location>
        <begin position="229"/>
        <end position="245"/>
    </location>
</feature>
<dbReference type="OrthoDB" id="341924at2759"/>
<dbReference type="PANTHER" id="PTHR48068">
    <property type="entry name" value="TAF9 RNA POLYMERASE II, TATA BOX-BINDING PROTEIN (TBP)-ASSOCIATED FACTOR"/>
    <property type="match status" value="1"/>
</dbReference>
<dbReference type="InterPro" id="IPR003162">
    <property type="entry name" value="TFIID-31"/>
</dbReference>
<dbReference type="GO" id="GO:0046982">
    <property type="term" value="F:protein heterodimerization activity"/>
    <property type="evidence" value="ECO:0007669"/>
    <property type="project" value="InterPro"/>
</dbReference>
<dbReference type="Pfam" id="PF02291">
    <property type="entry name" value="TFIID-31kDa"/>
    <property type="match status" value="1"/>
</dbReference>
<evidence type="ECO:0000256" key="5">
    <source>
        <dbReference type="ARBA" id="ARBA00023242"/>
    </source>
</evidence>
<dbReference type="CTD" id="6880"/>
<dbReference type="PANTHER" id="PTHR48068:SF4">
    <property type="entry name" value="TATA-BOX BINDING PROTEIN ASSOCIATED FACTOR 9"/>
    <property type="match status" value="1"/>
</dbReference>
<comment type="subcellular location">
    <subcellularLocation>
        <location evidence="1">Nucleus</location>
    </subcellularLocation>
</comment>
<dbReference type="InterPro" id="IPR051431">
    <property type="entry name" value="TFIID_subunit_9"/>
</dbReference>
<dbReference type="GO" id="GO:0005669">
    <property type="term" value="C:transcription factor TFIID complex"/>
    <property type="evidence" value="ECO:0007669"/>
    <property type="project" value="TreeGrafter"/>
</dbReference>
<name>A0A6J1RY92_FRAOC</name>
<dbReference type="KEGG" id="foc:113203039"/>
<dbReference type="CDD" id="cd07979">
    <property type="entry name" value="HFD_TAF9"/>
    <property type="match status" value="1"/>
</dbReference>
<dbReference type="GO" id="GO:0051123">
    <property type="term" value="P:RNA polymerase II preinitiation complex assembly"/>
    <property type="evidence" value="ECO:0007669"/>
    <property type="project" value="TreeGrafter"/>
</dbReference>
<proteinExistence type="inferred from homology"/>
<dbReference type="GO" id="GO:0016251">
    <property type="term" value="F:RNA polymerase II general transcription initiation factor activity"/>
    <property type="evidence" value="ECO:0007669"/>
    <property type="project" value="TreeGrafter"/>
</dbReference>
<dbReference type="GeneID" id="113203039"/>
<reference evidence="8" key="1">
    <citation type="submission" date="2025-08" db="UniProtKB">
        <authorList>
            <consortium name="RefSeq"/>
        </authorList>
    </citation>
    <scope>IDENTIFICATION</scope>
    <source>
        <tissue evidence="8">Whole organism</tissue>
    </source>
</reference>
<accession>A0A6J1RY92</accession>
<dbReference type="FunFam" id="1.10.20.10:FF:000018">
    <property type="entry name" value="Transcription initiation factor TFIID subunit 9"/>
    <property type="match status" value="1"/>
</dbReference>
<dbReference type="GO" id="GO:0003713">
    <property type="term" value="F:transcription coactivator activity"/>
    <property type="evidence" value="ECO:0007669"/>
    <property type="project" value="TreeGrafter"/>
</dbReference>
<evidence type="ECO:0000256" key="1">
    <source>
        <dbReference type="ARBA" id="ARBA00004123"/>
    </source>
</evidence>
<protein>
    <submittedName>
        <fullName evidence="8">Transcription initiation factor TFIID subunit 9</fullName>
    </submittedName>
</protein>
<feature type="region of interest" description="Disordered" evidence="6">
    <location>
        <begin position="229"/>
        <end position="259"/>
    </location>
</feature>
<evidence type="ECO:0000256" key="6">
    <source>
        <dbReference type="SAM" id="MobiDB-lite"/>
    </source>
</evidence>
<keyword evidence="5" id="KW-0539">Nucleus</keyword>
<keyword evidence="7" id="KW-1185">Reference proteome</keyword>
<evidence type="ECO:0000256" key="3">
    <source>
        <dbReference type="ARBA" id="ARBA00023015"/>
    </source>
</evidence>
<dbReference type="GO" id="GO:0000124">
    <property type="term" value="C:SAGA complex"/>
    <property type="evidence" value="ECO:0007669"/>
    <property type="project" value="TreeGrafter"/>
</dbReference>